<evidence type="ECO:0000313" key="2">
    <source>
        <dbReference type="EMBL" id="CAA9479530.1"/>
    </source>
</evidence>
<protein>
    <recommendedName>
        <fullName evidence="3">Secreted protein</fullName>
    </recommendedName>
</protein>
<dbReference type="PROSITE" id="PS51257">
    <property type="entry name" value="PROKAR_LIPOPROTEIN"/>
    <property type="match status" value="1"/>
</dbReference>
<evidence type="ECO:0000256" key="1">
    <source>
        <dbReference type="SAM" id="SignalP"/>
    </source>
</evidence>
<organism evidence="2">
    <name type="scientific">uncultured Solirubrobacteraceae bacterium</name>
    <dbReference type="NCBI Taxonomy" id="1162706"/>
    <lineage>
        <taxon>Bacteria</taxon>
        <taxon>Bacillati</taxon>
        <taxon>Actinomycetota</taxon>
        <taxon>Thermoleophilia</taxon>
        <taxon>Solirubrobacterales</taxon>
        <taxon>Solirubrobacteraceae</taxon>
        <taxon>environmental samples</taxon>
    </lineage>
</organism>
<evidence type="ECO:0008006" key="3">
    <source>
        <dbReference type="Google" id="ProtNLM"/>
    </source>
</evidence>
<feature type="signal peptide" evidence="1">
    <location>
        <begin position="1"/>
        <end position="21"/>
    </location>
</feature>
<proteinExistence type="predicted"/>
<dbReference type="EMBL" id="CADCVO010000164">
    <property type="protein sequence ID" value="CAA9479530.1"/>
    <property type="molecule type" value="Genomic_DNA"/>
</dbReference>
<keyword evidence="1" id="KW-0732">Signal</keyword>
<accession>A0A6J4RQD5</accession>
<sequence>MPRLLVLVVLCLVLGCGEERAAPSPSPSPPAARRDADEAMRRGLVEPVTRAVRRSCVRAARRADRVAVRCPDVLPAGEYEVPQSYGRGRCQWLLNLEPRRRGSRAPSGIFHVLIGGTCERWKELTATPGRSWPGARPAGDQLRLIGPAEQGLKAPTTLRRVRIGGRPALVLRAAPYPGGGIHGDHLALVFNVGREGHLVSGHAGRGGPTPAGEPVVQALLEVAGSMSRATPVSP</sequence>
<name>A0A6J4RQD5_9ACTN</name>
<feature type="chain" id="PRO_5026984142" description="Secreted protein" evidence="1">
    <location>
        <begin position="22"/>
        <end position="234"/>
    </location>
</feature>
<gene>
    <name evidence="2" type="ORF">AVDCRST_MAG13-1072</name>
</gene>
<reference evidence="2" key="1">
    <citation type="submission" date="2020-02" db="EMBL/GenBank/DDBJ databases">
        <authorList>
            <person name="Meier V. D."/>
        </authorList>
    </citation>
    <scope>NUCLEOTIDE SEQUENCE</scope>
    <source>
        <strain evidence="2">AVDCRST_MAG13</strain>
    </source>
</reference>
<dbReference type="AlphaFoldDB" id="A0A6J4RQD5"/>